<accession>A0A376TK66</accession>
<organism evidence="1 2">
    <name type="scientific">Escherichia coli</name>
    <dbReference type="NCBI Taxonomy" id="562"/>
    <lineage>
        <taxon>Bacteria</taxon>
        <taxon>Pseudomonadati</taxon>
        <taxon>Pseudomonadota</taxon>
        <taxon>Gammaproteobacteria</taxon>
        <taxon>Enterobacterales</taxon>
        <taxon>Enterobacteriaceae</taxon>
        <taxon>Escherichia</taxon>
    </lineage>
</organism>
<evidence type="ECO:0000313" key="1">
    <source>
        <dbReference type="EMBL" id="STI77086.1"/>
    </source>
</evidence>
<evidence type="ECO:0000313" key="2">
    <source>
        <dbReference type="Proteomes" id="UP000254405"/>
    </source>
</evidence>
<sequence length="115" mass="13038">MNLNNTPTVGHRHFELVTVDVDGFATCRKMPKCLHHQTTDSVDFFIAKVGAERFVEVFNGSQCAHSPGMTTQLTEVDIIFFVIFVFNLTNNQFQDVFNGYQTGNPTEFVITIAMW</sequence>
<protein>
    <submittedName>
        <fullName evidence="1">Uncharacterized protein</fullName>
    </submittedName>
</protein>
<proteinExistence type="predicted"/>
<reference evidence="1 2" key="1">
    <citation type="submission" date="2018-06" db="EMBL/GenBank/DDBJ databases">
        <authorList>
            <consortium name="Pathogen Informatics"/>
            <person name="Doyle S."/>
        </authorList>
    </citation>
    <scope>NUCLEOTIDE SEQUENCE [LARGE SCALE GENOMIC DNA]</scope>
    <source>
        <strain evidence="1 2">NCTC8985</strain>
    </source>
</reference>
<gene>
    <name evidence="1" type="ORF">NCTC8985_02371</name>
</gene>
<dbReference type="Proteomes" id="UP000254405">
    <property type="component" value="Unassembled WGS sequence"/>
</dbReference>
<dbReference type="EMBL" id="UGCO01000001">
    <property type="protein sequence ID" value="STI77086.1"/>
    <property type="molecule type" value="Genomic_DNA"/>
</dbReference>
<dbReference type="AlphaFoldDB" id="A0A376TK66"/>
<name>A0A376TK66_ECOLX</name>